<evidence type="ECO:0000313" key="1">
    <source>
        <dbReference type="EMBL" id="GEU69526.1"/>
    </source>
</evidence>
<comment type="caution">
    <text evidence="1">The sequence shown here is derived from an EMBL/GenBank/DDBJ whole genome shotgun (WGS) entry which is preliminary data.</text>
</comment>
<protein>
    <submittedName>
        <fullName evidence="1">Zinc knuckle CX2CX4HX4C</fullName>
    </submittedName>
</protein>
<reference evidence="1" key="1">
    <citation type="journal article" date="2019" name="Sci. Rep.">
        <title>Draft genome of Tanacetum cinerariifolium, the natural source of mosquito coil.</title>
        <authorList>
            <person name="Yamashiro T."/>
            <person name="Shiraishi A."/>
            <person name="Satake H."/>
            <person name="Nakayama K."/>
        </authorList>
    </citation>
    <scope>NUCLEOTIDE SEQUENCE</scope>
</reference>
<dbReference type="InterPro" id="IPR036691">
    <property type="entry name" value="Endo/exonu/phosph_ase_sf"/>
</dbReference>
<accession>A0A6L2M688</accession>
<dbReference type="PANTHER" id="PTHR31286:SF99">
    <property type="entry name" value="DUF4283 DOMAIN-CONTAINING PROTEIN"/>
    <property type="match status" value="1"/>
</dbReference>
<organism evidence="1">
    <name type="scientific">Tanacetum cinerariifolium</name>
    <name type="common">Dalmatian daisy</name>
    <name type="synonym">Chrysanthemum cinerariifolium</name>
    <dbReference type="NCBI Taxonomy" id="118510"/>
    <lineage>
        <taxon>Eukaryota</taxon>
        <taxon>Viridiplantae</taxon>
        <taxon>Streptophyta</taxon>
        <taxon>Embryophyta</taxon>
        <taxon>Tracheophyta</taxon>
        <taxon>Spermatophyta</taxon>
        <taxon>Magnoliopsida</taxon>
        <taxon>eudicotyledons</taxon>
        <taxon>Gunneridae</taxon>
        <taxon>Pentapetalae</taxon>
        <taxon>asterids</taxon>
        <taxon>campanulids</taxon>
        <taxon>Asterales</taxon>
        <taxon>Asteraceae</taxon>
        <taxon>Asteroideae</taxon>
        <taxon>Anthemideae</taxon>
        <taxon>Anthemidinae</taxon>
        <taxon>Tanacetum</taxon>
    </lineage>
</organism>
<dbReference type="EMBL" id="BKCJ010005951">
    <property type="protein sequence ID" value="GEU69526.1"/>
    <property type="molecule type" value="Genomic_DNA"/>
</dbReference>
<gene>
    <name evidence="1" type="ORF">Tci_041504</name>
</gene>
<dbReference type="SUPFAM" id="SSF56219">
    <property type="entry name" value="DNase I-like"/>
    <property type="match status" value="1"/>
</dbReference>
<dbReference type="Gene3D" id="3.60.10.10">
    <property type="entry name" value="Endonuclease/exonuclease/phosphatase"/>
    <property type="match status" value="1"/>
</dbReference>
<dbReference type="PANTHER" id="PTHR31286">
    <property type="entry name" value="GLYCINE-RICH CELL WALL STRUCTURAL PROTEIN 1.8-LIKE"/>
    <property type="match status" value="1"/>
</dbReference>
<name>A0A6L2M688_TANCI</name>
<sequence>MSENEDKYHDTILDLEARAKKNEDVVLKIGNSLQGMFMLEPKLMSFYDSNVKHGLGSIDLDALRSRMYQLKGQGSCNSHNQYLNGSDAATNTGMQLRQSFRVLLNTNFFVEGVKDMGGSNNNSYNALHVEGDNHGVSLFVGRLASMPSSAQPATEAAVSIGSQTTPGKSTLISTMNPSLGMNSNDEGGIWSTRVFDLRNSKNINVEETYGLMLFQLVHSHLLLNFLIILRLNLMLSRMVQVILISPCLIVILSLFFGKEGITPTGWTSPTTGPNDLISDTPIVNSVDINTPLNSNVRAVGACTSEQPKIVEKVSVRFENTLYGYFIDTLTGLESVLEEGPWIVRNSPTILKKWSVGTSLLKEELTRIPVWVKFHDVPIQVFEEDGLSFMMFLSKCLKRMALTKLLDNVTIGIPSLVGDDFLKETIRVDYEWKPPRCDTCEIFGHTSDCYPKNVMPTLVVNENNNANTSNDSFQQVVNKRRDHKKNTMGKKIPKGVPVTNGFHVGKEFNYKPKVLRLLKRILHMINLKDKDVVDTGAMKHSNISSLNPFASLAEEEDEVEDIENVYDESTNLNLNHTLGASTPANIDKYYVDRLALWNNLAAHTGLMRDKPWVLLGDFNAALNLEDHSCGGYKPSIAMREFKECVLNMQVIDVNCTGLHFTWIQKPKGPNGVPKKIDRITRNLQF</sequence>
<dbReference type="AlphaFoldDB" id="A0A6L2M688"/>
<proteinExistence type="predicted"/>
<dbReference type="InterPro" id="IPR040256">
    <property type="entry name" value="At4g02000-like"/>
</dbReference>